<reference evidence="2" key="1">
    <citation type="submission" date="2023-04" db="EMBL/GenBank/DDBJ databases">
        <authorList>
            <person name="Vijverberg K."/>
            <person name="Xiong W."/>
            <person name="Schranz E."/>
        </authorList>
    </citation>
    <scope>NUCLEOTIDE SEQUENCE</scope>
</reference>
<gene>
    <name evidence="2" type="ORF">LSALG_LOCUS37545</name>
</gene>
<organism evidence="2 3">
    <name type="scientific">Lactuca saligna</name>
    <name type="common">Willowleaf lettuce</name>
    <dbReference type="NCBI Taxonomy" id="75948"/>
    <lineage>
        <taxon>Eukaryota</taxon>
        <taxon>Viridiplantae</taxon>
        <taxon>Streptophyta</taxon>
        <taxon>Embryophyta</taxon>
        <taxon>Tracheophyta</taxon>
        <taxon>Spermatophyta</taxon>
        <taxon>Magnoliopsida</taxon>
        <taxon>eudicotyledons</taxon>
        <taxon>Gunneridae</taxon>
        <taxon>Pentapetalae</taxon>
        <taxon>asterids</taxon>
        <taxon>campanulids</taxon>
        <taxon>Asterales</taxon>
        <taxon>Asteraceae</taxon>
        <taxon>Cichorioideae</taxon>
        <taxon>Cichorieae</taxon>
        <taxon>Lactucinae</taxon>
        <taxon>Lactuca</taxon>
    </lineage>
</organism>
<feature type="compositionally biased region" description="Basic and acidic residues" evidence="1">
    <location>
        <begin position="87"/>
        <end position="99"/>
    </location>
</feature>
<keyword evidence="3" id="KW-1185">Reference proteome</keyword>
<dbReference type="AlphaFoldDB" id="A0AA35ZV51"/>
<feature type="region of interest" description="Disordered" evidence="1">
    <location>
        <begin position="73"/>
        <end position="109"/>
    </location>
</feature>
<protein>
    <submittedName>
        <fullName evidence="2">Uncharacterized protein</fullName>
    </submittedName>
</protein>
<dbReference type="EMBL" id="OX465084">
    <property type="protein sequence ID" value="CAI9298801.1"/>
    <property type="molecule type" value="Genomic_DNA"/>
</dbReference>
<sequence length="109" mass="12773">MTHHQHRYPHGVYLKVWPHHDLAKLVVEQQDPPEGKLVRLRMPLSQTSQEGRLNDVLQLHLSKQLHDIVIRSPPRFPHSSNKHLHLTKSDSNHLLDRHMNHPASDNPIR</sequence>
<evidence type="ECO:0000313" key="2">
    <source>
        <dbReference type="EMBL" id="CAI9298801.1"/>
    </source>
</evidence>
<evidence type="ECO:0000256" key="1">
    <source>
        <dbReference type="SAM" id="MobiDB-lite"/>
    </source>
</evidence>
<accession>A0AA35ZV51</accession>
<proteinExistence type="predicted"/>
<evidence type="ECO:0000313" key="3">
    <source>
        <dbReference type="Proteomes" id="UP001177003"/>
    </source>
</evidence>
<dbReference type="Proteomes" id="UP001177003">
    <property type="component" value="Chromosome 8"/>
</dbReference>
<name>A0AA35ZV51_LACSI</name>